<dbReference type="AlphaFoldDB" id="A0A7V4WLE4"/>
<evidence type="ECO:0000256" key="1">
    <source>
        <dbReference type="ARBA" id="ARBA00022448"/>
    </source>
</evidence>
<protein>
    <recommendedName>
        <fullName evidence="8">4Fe-4S ferredoxin-type domain-containing protein</fullName>
    </recommendedName>
</protein>
<accession>A0A7V4WLE4</accession>
<dbReference type="PANTHER" id="PTHR43687:SF6">
    <property type="entry name" value="L-ASPARTATE SEMIALDEHYDE SULFURTRANSFERASE IRON-SULFUR SUBUNIT"/>
    <property type="match status" value="1"/>
</dbReference>
<evidence type="ECO:0000259" key="8">
    <source>
        <dbReference type="PROSITE" id="PS51379"/>
    </source>
</evidence>
<dbReference type="GO" id="GO:0051539">
    <property type="term" value="F:4 iron, 4 sulfur cluster binding"/>
    <property type="evidence" value="ECO:0007669"/>
    <property type="project" value="UniProtKB-KW"/>
</dbReference>
<keyword evidence="7" id="KW-0411">Iron-sulfur</keyword>
<keyword evidence="5" id="KW-0249">Electron transport</keyword>
<evidence type="ECO:0000313" key="9">
    <source>
        <dbReference type="EMBL" id="HGY39332.1"/>
    </source>
</evidence>
<organism evidence="9">
    <name type="scientific">Candidatus Caldatribacterium saccharofermentans</name>
    <dbReference type="NCBI Taxonomy" id="1454753"/>
    <lineage>
        <taxon>Bacteria</taxon>
        <taxon>Pseudomonadati</taxon>
        <taxon>Atribacterota</taxon>
        <taxon>Atribacteria</taxon>
        <taxon>Atribacterales</taxon>
        <taxon>Candidatus Caldatribacteriaceae</taxon>
        <taxon>Candidatus Caldatribacterium</taxon>
    </lineage>
</organism>
<dbReference type="EMBL" id="DTIY01000039">
    <property type="protein sequence ID" value="HGY39332.1"/>
    <property type="molecule type" value="Genomic_DNA"/>
</dbReference>
<comment type="caution">
    <text evidence="9">The sequence shown here is derived from an EMBL/GenBank/DDBJ whole genome shotgun (WGS) entry which is preliminary data.</text>
</comment>
<dbReference type="PROSITE" id="PS51379">
    <property type="entry name" value="4FE4S_FER_2"/>
    <property type="match status" value="2"/>
</dbReference>
<dbReference type="InterPro" id="IPR050572">
    <property type="entry name" value="Fe-S_Ferredoxin"/>
</dbReference>
<reference evidence="9" key="1">
    <citation type="journal article" date="2020" name="mSystems">
        <title>Genome- and Community-Level Interaction Insights into Carbon Utilization and Element Cycling Functions of Hydrothermarchaeota in Hydrothermal Sediment.</title>
        <authorList>
            <person name="Zhou Z."/>
            <person name="Liu Y."/>
            <person name="Xu W."/>
            <person name="Pan J."/>
            <person name="Luo Z.H."/>
            <person name="Li M."/>
        </authorList>
    </citation>
    <scope>NUCLEOTIDE SEQUENCE [LARGE SCALE GENOMIC DNA]</scope>
    <source>
        <strain evidence="9">SpSt-82</strain>
    </source>
</reference>
<feature type="domain" description="4Fe-4S ferredoxin-type" evidence="8">
    <location>
        <begin position="52"/>
        <end position="81"/>
    </location>
</feature>
<dbReference type="RefSeq" id="WP_427366756.1">
    <property type="nucleotide sequence ID" value="NZ_CP187957.1"/>
</dbReference>
<evidence type="ECO:0000256" key="4">
    <source>
        <dbReference type="ARBA" id="ARBA00022737"/>
    </source>
</evidence>
<dbReference type="Gene3D" id="3.30.70.20">
    <property type="match status" value="1"/>
</dbReference>
<keyword evidence="1" id="KW-0813">Transport</keyword>
<proteinExistence type="predicted"/>
<keyword evidence="4" id="KW-0677">Repeat</keyword>
<evidence type="ECO:0000256" key="7">
    <source>
        <dbReference type="ARBA" id="ARBA00023014"/>
    </source>
</evidence>
<evidence type="ECO:0000256" key="2">
    <source>
        <dbReference type="ARBA" id="ARBA00022485"/>
    </source>
</evidence>
<dbReference type="InterPro" id="IPR017896">
    <property type="entry name" value="4Fe4S_Fe-S-bd"/>
</dbReference>
<feature type="domain" description="4Fe-4S ferredoxin-type" evidence="8">
    <location>
        <begin position="19"/>
        <end position="51"/>
    </location>
</feature>
<name>A0A7V4WLE4_9BACT</name>
<keyword evidence="3" id="KW-0479">Metal-binding</keyword>
<dbReference type="Pfam" id="PF00037">
    <property type="entry name" value="Fer4"/>
    <property type="match status" value="1"/>
</dbReference>
<dbReference type="PANTHER" id="PTHR43687">
    <property type="entry name" value="ADENYLYLSULFATE REDUCTASE, BETA SUBUNIT"/>
    <property type="match status" value="1"/>
</dbReference>
<evidence type="ECO:0000256" key="5">
    <source>
        <dbReference type="ARBA" id="ARBA00022982"/>
    </source>
</evidence>
<dbReference type="SUPFAM" id="SSF54862">
    <property type="entry name" value="4Fe-4S ferredoxins"/>
    <property type="match status" value="1"/>
</dbReference>
<keyword evidence="2" id="KW-0004">4Fe-4S</keyword>
<gene>
    <name evidence="9" type="ORF">ENW11_05975</name>
</gene>
<keyword evidence="6" id="KW-0408">Iron</keyword>
<evidence type="ECO:0000256" key="3">
    <source>
        <dbReference type="ARBA" id="ARBA00022723"/>
    </source>
</evidence>
<dbReference type="GO" id="GO:0046872">
    <property type="term" value="F:metal ion binding"/>
    <property type="evidence" value="ECO:0007669"/>
    <property type="project" value="UniProtKB-KW"/>
</dbReference>
<sequence length="91" mass="9767">MKIEAELAHAFGRTFVKGNIPEIHPIRCMGCAHCVSLCKKLGPNVLEIQGGVAKVVRPENCIGDGACMMACPTKAIFLMSRYDPANPPQAV</sequence>
<evidence type="ECO:0000256" key="6">
    <source>
        <dbReference type="ARBA" id="ARBA00023004"/>
    </source>
</evidence>